<dbReference type="Proteomes" id="UP000284375">
    <property type="component" value="Unassembled WGS sequence"/>
</dbReference>
<protein>
    <recommendedName>
        <fullName evidence="10">Homeobox domain-containing protein</fullName>
    </recommendedName>
</protein>
<gene>
    <name evidence="8" type="ORF">VSDG_00346</name>
</gene>
<evidence type="ECO:0000256" key="2">
    <source>
        <dbReference type="ARBA" id="ARBA00023155"/>
    </source>
</evidence>
<feature type="compositionally biased region" description="Polar residues" evidence="5">
    <location>
        <begin position="161"/>
        <end position="174"/>
    </location>
</feature>
<feature type="region of interest" description="Disordered" evidence="5">
    <location>
        <begin position="161"/>
        <end position="189"/>
    </location>
</feature>
<feature type="domain" description="Homeobox" evidence="6">
    <location>
        <begin position="193"/>
        <end position="225"/>
    </location>
</feature>
<dbReference type="InterPro" id="IPR009057">
    <property type="entry name" value="Homeodomain-like_sf"/>
</dbReference>
<keyword evidence="9" id="KW-1185">Reference proteome</keyword>
<dbReference type="SUPFAM" id="SSF46689">
    <property type="entry name" value="Homeodomain-like"/>
    <property type="match status" value="1"/>
</dbReference>
<dbReference type="AlphaFoldDB" id="A0A423WPD2"/>
<sequence>MPIIPEDSVMEDFVNWDNAESPMGSGNMAMPSGTNLDLQPVQDSADFDLALANIDGDDFSFWALEHFETSNFGPRQAQAQIYDEPASCDACQASGFTCKRVEEGQYKGYCTSCVALRHNCSFGLASSCENKVPRPFSPNFWTLRCDDSAVLDKTAQQYNFQSYPSPNLSNSAAGAQSDKDGSPRPPAMPKIASEEEREVLQRQTGLNKTQITNWLANARRRSKGKYQPTRSTSPSVRGFSGAIEIPPRRGTPALEHMNPLQRWENSPPENEPASVTAIASAIFNESTSSIGSGHNSPSSLTLNYTDDDADKSWLINDERTTPLPFQASQRPAESPRSAYELIKLELAYYIQNIFDIAGCNPSEDDMQHEACRIIYASEASSRGGLASRASWLRDLLMSSDQVKRRAQLSPIRGNAENCLGQLKINGKDNIFDDCPLEQQLVEFVKARTLLGLTVMDDELQVEACNILSRMEESSILPSEEVANFMLRLIYKDQTWLCKFRRRAGLPDSADSMASKSKNSISSIIYKYSKLEDELAEFMSHQRAMGIEPSDDDLRRHARCVVHKCQDSCGQTAADNLTWLNAFKQRHLQQQNSQISRSCSNSPPTTLGSLLSGASAAGETLSPLDPGLVTSSDFNASTFIGSSTNSLLDVAVPQSSGAAAPRRTHLFLNGSGNYRQVVRELARYVASCMSPNNPAQHTPTDEEIRHQARWIMYDDGDPFNITVEDNVEWLTRFKRSMGILPATGGPGLPDGVGIGPPGSGSFPVSDFTTSGVPSTGTSHSTVPVNNGAVFSSRDFEDKLMQFAVAELAVSGRMPPDEALTARAKLISGIEAWRPETTEADDPALLGSFKTQVVDKVKAVLGGRDGNSLQDNTISSPLPASRKTSERGMDTIDPALLPELPPAGMATAKKSSISPLPANVQVAISEQTLDEILRNI</sequence>
<feature type="region of interest" description="Disordered" evidence="5">
    <location>
        <begin position="220"/>
        <end position="254"/>
    </location>
</feature>
<dbReference type="GO" id="GO:0005634">
    <property type="term" value="C:nucleus"/>
    <property type="evidence" value="ECO:0007669"/>
    <property type="project" value="UniProtKB-SubCell"/>
</dbReference>
<feature type="region of interest" description="Disordered" evidence="5">
    <location>
        <begin position="862"/>
        <end position="885"/>
    </location>
</feature>
<evidence type="ECO:0000256" key="1">
    <source>
        <dbReference type="ARBA" id="ARBA00023125"/>
    </source>
</evidence>
<dbReference type="EMBL" id="LJZO01000001">
    <property type="protein sequence ID" value="ROW05359.1"/>
    <property type="molecule type" value="Genomic_DNA"/>
</dbReference>
<evidence type="ECO:0000256" key="4">
    <source>
        <dbReference type="PROSITE-ProRule" id="PRU00108"/>
    </source>
</evidence>
<dbReference type="PROSITE" id="PS51253">
    <property type="entry name" value="HTH_CENPB"/>
    <property type="match status" value="1"/>
</dbReference>
<feature type="compositionally biased region" description="Polar residues" evidence="5">
    <location>
        <begin position="865"/>
        <end position="876"/>
    </location>
</feature>
<feature type="domain" description="HTH CENPB-type" evidence="7">
    <location>
        <begin position="518"/>
        <end position="592"/>
    </location>
</feature>
<keyword evidence="2 4" id="KW-0371">Homeobox</keyword>
<evidence type="ECO:0000259" key="7">
    <source>
        <dbReference type="PROSITE" id="PS51253"/>
    </source>
</evidence>
<feature type="DNA-binding region" description="Homeobox" evidence="4">
    <location>
        <begin position="195"/>
        <end position="226"/>
    </location>
</feature>
<dbReference type="Gene3D" id="1.10.10.60">
    <property type="entry name" value="Homeodomain-like"/>
    <property type="match status" value="1"/>
</dbReference>
<comment type="subcellular location">
    <subcellularLocation>
        <location evidence="4">Nucleus</location>
    </subcellularLocation>
</comment>
<evidence type="ECO:0000313" key="8">
    <source>
        <dbReference type="EMBL" id="ROW05359.1"/>
    </source>
</evidence>
<organism evidence="8 9">
    <name type="scientific">Cytospora chrysosperma</name>
    <name type="common">Cytospora canker fungus</name>
    <name type="synonym">Sphaeria chrysosperma</name>
    <dbReference type="NCBI Taxonomy" id="252740"/>
    <lineage>
        <taxon>Eukaryota</taxon>
        <taxon>Fungi</taxon>
        <taxon>Dikarya</taxon>
        <taxon>Ascomycota</taxon>
        <taxon>Pezizomycotina</taxon>
        <taxon>Sordariomycetes</taxon>
        <taxon>Sordariomycetidae</taxon>
        <taxon>Diaporthales</taxon>
        <taxon>Cytosporaceae</taxon>
        <taxon>Cytospora</taxon>
    </lineage>
</organism>
<keyword evidence="1 4" id="KW-0238">DNA-binding</keyword>
<dbReference type="STRING" id="252740.A0A423WPD2"/>
<dbReference type="Pfam" id="PF05920">
    <property type="entry name" value="Homeobox_KN"/>
    <property type="match status" value="1"/>
</dbReference>
<evidence type="ECO:0000313" key="9">
    <source>
        <dbReference type="Proteomes" id="UP000284375"/>
    </source>
</evidence>
<name>A0A423WPD2_CYTCH</name>
<dbReference type="InterPro" id="IPR001356">
    <property type="entry name" value="HD"/>
</dbReference>
<evidence type="ECO:0008006" key="10">
    <source>
        <dbReference type="Google" id="ProtNLM"/>
    </source>
</evidence>
<dbReference type="InterPro" id="IPR006600">
    <property type="entry name" value="HTH_CenpB_DNA-bd_dom"/>
</dbReference>
<evidence type="ECO:0000256" key="3">
    <source>
        <dbReference type="ARBA" id="ARBA00023242"/>
    </source>
</evidence>
<accession>A0A423WPD2</accession>
<proteinExistence type="predicted"/>
<dbReference type="OrthoDB" id="10056939at2759"/>
<dbReference type="CDD" id="cd00086">
    <property type="entry name" value="homeodomain"/>
    <property type="match status" value="1"/>
</dbReference>
<evidence type="ECO:0000259" key="6">
    <source>
        <dbReference type="PROSITE" id="PS50071"/>
    </source>
</evidence>
<reference evidence="8 9" key="1">
    <citation type="submission" date="2015-09" db="EMBL/GenBank/DDBJ databases">
        <title>Host preference determinants of Valsa canker pathogens revealed by comparative genomics.</title>
        <authorList>
            <person name="Yin Z."/>
            <person name="Huang L."/>
        </authorList>
    </citation>
    <scope>NUCLEOTIDE SEQUENCE [LARGE SCALE GENOMIC DNA]</scope>
    <source>
        <strain evidence="8 9">YSFL</strain>
    </source>
</reference>
<dbReference type="Pfam" id="PF03221">
    <property type="entry name" value="HTH_Tnp_Tc5"/>
    <property type="match status" value="1"/>
</dbReference>
<dbReference type="GO" id="GO:0003677">
    <property type="term" value="F:DNA binding"/>
    <property type="evidence" value="ECO:0007669"/>
    <property type="project" value="UniProtKB-UniRule"/>
</dbReference>
<evidence type="ECO:0000256" key="5">
    <source>
        <dbReference type="SAM" id="MobiDB-lite"/>
    </source>
</evidence>
<comment type="caution">
    <text evidence="8">The sequence shown here is derived from an EMBL/GenBank/DDBJ whole genome shotgun (WGS) entry which is preliminary data.</text>
</comment>
<dbReference type="GO" id="GO:0006355">
    <property type="term" value="P:regulation of DNA-templated transcription"/>
    <property type="evidence" value="ECO:0007669"/>
    <property type="project" value="InterPro"/>
</dbReference>
<keyword evidence="3 4" id="KW-0539">Nucleus</keyword>
<dbReference type="PROSITE" id="PS50071">
    <property type="entry name" value="HOMEOBOX_2"/>
    <property type="match status" value="1"/>
</dbReference>
<dbReference type="InterPro" id="IPR008422">
    <property type="entry name" value="KN_HD"/>
</dbReference>